<comment type="caution">
    <text evidence="4">The sequence shown here is derived from an EMBL/GenBank/DDBJ whole genome shotgun (WGS) entry which is preliminary data.</text>
</comment>
<evidence type="ECO:0008006" key="6">
    <source>
        <dbReference type="Google" id="ProtNLM"/>
    </source>
</evidence>
<feature type="transmembrane region" description="Helical" evidence="2">
    <location>
        <begin position="84"/>
        <end position="103"/>
    </location>
</feature>
<evidence type="ECO:0000256" key="2">
    <source>
        <dbReference type="SAM" id="Phobius"/>
    </source>
</evidence>
<feature type="chain" id="PRO_5015407282" description="Transmembrane protein" evidence="3">
    <location>
        <begin position="29"/>
        <end position="128"/>
    </location>
</feature>
<feature type="compositionally biased region" description="Low complexity" evidence="1">
    <location>
        <begin position="25"/>
        <end position="38"/>
    </location>
</feature>
<feature type="signal peptide" evidence="3">
    <location>
        <begin position="1"/>
        <end position="28"/>
    </location>
</feature>
<keyword evidence="2" id="KW-0812">Transmembrane</keyword>
<feature type="region of interest" description="Disordered" evidence="1">
    <location>
        <begin position="25"/>
        <end position="51"/>
    </location>
</feature>
<accession>A0A2S9JJZ2</accession>
<evidence type="ECO:0000256" key="1">
    <source>
        <dbReference type="SAM" id="MobiDB-lite"/>
    </source>
</evidence>
<evidence type="ECO:0000313" key="5">
    <source>
        <dbReference type="Proteomes" id="UP000238563"/>
    </source>
</evidence>
<keyword evidence="2" id="KW-0472">Membrane</keyword>
<keyword evidence="2" id="KW-1133">Transmembrane helix</keyword>
<keyword evidence="5" id="KW-1185">Reference proteome</keyword>
<dbReference type="RefSeq" id="WP_105734412.1">
    <property type="nucleotide sequence ID" value="NZ_PVBT01000003.1"/>
</dbReference>
<protein>
    <recommendedName>
        <fullName evidence="6">Transmembrane protein</fullName>
    </recommendedName>
</protein>
<dbReference type="AlphaFoldDB" id="A0A2S9JJZ2"/>
<reference evidence="4 5" key="1">
    <citation type="submission" date="2018-02" db="EMBL/GenBank/DDBJ databases">
        <title>The draft genome of Phyllobacterium myrsinacearum DSM5892.</title>
        <authorList>
            <person name="Li L."/>
            <person name="Liu L."/>
            <person name="Zhang X."/>
            <person name="Wang T."/>
        </authorList>
    </citation>
    <scope>NUCLEOTIDE SEQUENCE [LARGE SCALE GENOMIC DNA]</scope>
    <source>
        <strain evidence="4 5">DSM 5892</strain>
    </source>
</reference>
<evidence type="ECO:0000256" key="3">
    <source>
        <dbReference type="SAM" id="SignalP"/>
    </source>
</evidence>
<dbReference type="EMBL" id="PVBT01000003">
    <property type="protein sequence ID" value="PRD53410.1"/>
    <property type="molecule type" value="Genomic_DNA"/>
</dbReference>
<proteinExistence type="predicted"/>
<organism evidence="4 5">
    <name type="scientific">Phyllobacterium myrsinacearum</name>
    <dbReference type="NCBI Taxonomy" id="28101"/>
    <lineage>
        <taxon>Bacteria</taxon>
        <taxon>Pseudomonadati</taxon>
        <taxon>Pseudomonadota</taxon>
        <taxon>Alphaproteobacteria</taxon>
        <taxon>Hyphomicrobiales</taxon>
        <taxon>Phyllobacteriaceae</taxon>
        <taxon>Phyllobacterium</taxon>
    </lineage>
</organism>
<keyword evidence="3" id="KW-0732">Signal</keyword>
<gene>
    <name evidence="4" type="ORF">C5750_13635</name>
</gene>
<dbReference type="Proteomes" id="UP000238563">
    <property type="component" value="Unassembled WGS sequence"/>
</dbReference>
<name>A0A2S9JJZ2_9HYPH</name>
<evidence type="ECO:0000313" key="4">
    <source>
        <dbReference type="EMBL" id="PRD53410.1"/>
    </source>
</evidence>
<sequence>MMKKILAALLVAAVSISAISLPSAPAQAGDYYSSYDDGGWSGGRSYRDSYYRDRGDDYYRERDYYRNRDYRSERSDRRKNRDTAIIAGVAGLALGAVIIGSLAKQNQNRAPVYDRPANRDRLVYDPNY</sequence>